<reference evidence="5 6" key="1">
    <citation type="submission" date="2019-05" db="EMBL/GenBank/DDBJ databases">
        <title>Streptomyces marianii sp. nov., a novel marine actinomycete from southern coast of India.</title>
        <authorList>
            <person name="Iniyan A.M."/>
            <person name="Wink J."/>
            <person name="Ramprasad E."/>
            <person name="Ramana C.V."/>
            <person name="Bunk B."/>
            <person name="Sproer C."/>
            <person name="Joseph F.-J.R.S."/>
            <person name="Vincent S.G.P."/>
        </authorList>
    </citation>
    <scope>NUCLEOTIDE SEQUENCE [LARGE SCALE GENOMIC DNA]</scope>
    <source>
        <strain evidence="5 6">ICN19</strain>
    </source>
</reference>
<evidence type="ECO:0000259" key="4">
    <source>
        <dbReference type="Pfam" id="PF07987"/>
    </source>
</evidence>
<feature type="transmembrane region" description="Helical" evidence="2">
    <location>
        <begin position="211"/>
        <end position="232"/>
    </location>
</feature>
<keyword evidence="3" id="KW-0732">Signal</keyword>
<feature type="domain" description="YncI copper-binding" evidence="4">
    <location>
        <begin position="101"/>
        <end position="160"/>
    </location>
</feature>
<dbReference type="Gene3D" id="2.60.40.2230">
    <property type="entry name" value="Uncharacterised protein YcnI-like PF07987, DUF1775"/>
    <property type="match status" value="1"/>
</dbReference>
<dbReference type="AlphaFoldDB" id="A0A5R9DYL5"/>
<feature type="signal peptide" evidence="3">
    <location>
        <begin position="1"/>
        <end position="31"/>
    </location>
</feature>
<proteinExistence type="predicted"/>
<keyword evidence="2" id="KW-0812">Transmembrane</keyword>
<feature type="compositionally biased region" description="Pro residues" evidence="1">
    <location>
        <begin position="175"/>
        <end position="188"/>
    </location>
</feature>
<dbReference type="OrthoDB" id="3296726at2"/>
<dbReference type="EMBL" id="VAWE01000001">
    <property type="protein sequence ID" value="TLQ42728.1"/>
    <property type="molecule type" value="Genomic_DNA"/>
</dbReference>
<evidence type="ECO:0000256" key="2">
    <source>
        <dbReference type="SAM" id="Phobius"/>
    </source>
</evidence>
<keyword evidence="6" id="KW-1185">Reference proteome</keyword>
<dbReference type="InterPro" id="IPR038507">
    <property type="entry name" value="YcnI-like_sf"/>
</dbReference>
<evidence type="ECO:0000256" key="1">
    <source>
        <dbReference type="SAM" id="MobiDB-lite"/>
    </source>
</evidence>
<feature type="compositionally biased region" description="Low complexity" evidence="1">
    <location>
        <begin position="189"/>
        <end position="199"/>
    </location>
</feature>
<dbReference type="InterPro" id="IPR012533">
    <property type="entry name" value="YcnI-copper_dom"/>
</dbReference>
<comment type="caution">
    <text evidence="5">The sequence shown here is derived from an EMBL/GenBank/DDBJ whole genome shotgun (WGS) entry which is preliminary data.</text>
</comment>
<dbReference type="Pfam" id="PF07987">
    <property type="entry name" value="DUF1775"/>
    <property type="match status" value="1"/>
</dbReference>
<organism evidence="5 6">
    <name type="scientific">Streptomyces marianii</name>
    <dbReference type="NCBI Taxonomy" id="1817406"/>
    <lineage>
        <taxon>Bacteria</taxon>
        <taxon>Bacillati</taxon>
        <taxon>Actinomycetota</taxon>
        <taxon>Actinomycetes</taxon>
        <taxon>Kitasatosporales</taxon>
        <taxon>Streptomycetaceae</taxon>
        <taxon>Streptomyces</taxon>
    </lineage>
</organism>
<dbReference type="PROSITE" id="PS51318">
    <property type="entry name" value="TAT"/>
    <property type="match status" value="1"/>
</dbReference>
<dbReference type="RefSeq" id="WP_138052136.1">
    <property type="nucleotide sequence ID" value="NZ_VAWE01000001.1"/>
</dbReference>
<feature type="region of interest" description="Disordered" evidence="1">
    <location>
        <begin position="165"/>
        <end position="199"/>
    </location>
</feature>
<protein>
    <submittedName>
        <fullName evidence="5">DUF1775 domain-containing protein</fullName>
    </submittedName>
</protein>
<accession>A0A5R9DYL5</accession>
<name>A0A5R9DYL5_9ACTN</name>
<gene>
    <name evidence="5" type="ORF">FEF34_05695</name>
</gene>
<dbReference type="Proteomes" id="UP000305921">
    <property type="component" value="Unassembled WGS sequence"/>
</dbReference>
<evidence type="ECO:0000313" key="5">
    <source>
        <dbReference type="EMBL" id="TLQ42728.1"/>
    </source>
</evidence>
<evidence type="ECO:0000313" key="6">
    <source>
        <dbReference type="Proteomes" id="UP000305921"/>
    </source>
</evidence>
<sequence length="239" mass="23840">MTPTSTSIRRACLCLAAAAGAVLLGASPAAAHVEVEADKAQALAENVTLTFNAESESDKAGITSLRVVLPEGITPSDVTYEDGPEGWTFGTAADGYTVKGPAVAVGADAEYSVRVRQLPDVEELAFKTLQGYGDGRVDRWIELGATSGHGHGNSAPVLKLGAAAPGATVKSPTPAASPTPTPSAPARPAPEASPASTPAASAAVESGGLSAGGWTAIAGAVAAAVASLVFLLRRRSRAN</sequence>
<feature type="chain" id="PRO_5024455224" evidence="3">
    <location>
        <begin position="32"/>
        <end position="239"/>
    </location>
</feature>
<keyword evidence="2" id="KW-0472">Membrane</keyword>
<evidence type="ECO:0000256" key="3">
    <source>
        <dbReference type="SAM" id="SignalP"/>
    </source>
</evidence>
<dbReference type="InterPro" id="IPR006311">
    <property type="entry name" value="TAT_signal"/>
</dbReference>
<keyword evidence="2" id="KW-1133">Transmembrane helix</keyword>